<sequence>MQTAPINTRAMLGVVECVLCPWCLQSVAASFGECRADFSTPSSTVLTAAAGSKLLLGSSRGQHDLSLEAPLHEVDDAADVSLPIQHKVLHVRRVLPHDLFDRDASCPPGLRKGGDAVVGADGVLLGVEEQLRTQGLFFEQAVEGGCVVAHVEEQAPHPVER</sequence>
<reference evidence="2" key="1">
    <citation type="submission" date="2019-12" db="EMBL/GenBank/DDBJ databases">
        <title>An insight into the sialome of adult female Ixodes ricinus ticks feeding for 6 days.</title>
        <authorList>
            <person name="Perner J."/>
            <person name="Ribeiro J.M.C."/>
        </authorList>
    </citation>
    <scope>NUCLEOTIDE SEQUENCE</scope>
    <source>
        <strain evidence="2">Semi-engorged</strain>
        <tissue evidence="2">Salivary glands</tissue>
    </source>
</reference>
<feature type="chain" id="PRO_5025385904" description="Secreted protein" evidence="1">
    <location>
        <begin position="30"/>
        <end position="161"/>
    </location>
</feature>
<evidence type="ECO:0008006" key="3">
    <source>
        <dbReference type="Google" id="ProtNLM"/>
    </source>
</evidence>
<protein>
    <recommendedName>
        <fullName evidence="3">Secreted protein</fullName>
    </recommendedName>
</protein>
<feature type="signal peptide" evidence="1">
    <location>
        <begin position="1"/>
        <end position="29"/>
    </location>
</feature>
<dbReference type="AlphaFoldDB" id="A0A6B0UXR1"/>
<name>A0A6B0UXR1_IXORI</name>
<proteinExistence type="predicted"/>
<evidence type="ECO:0000313" key="2">
    <source>
        <dbReference type="EMBL" id="MXU94344.1"/>
    </source>
</evidence>
<accession>A0A6B0UXR1</accession>
<evidence type="ECO:0000256" key="1">
    <source>
        <dbReference type="SAM" id="SignalP"/>
    </source>
</evidence>
<keyword evidence="1" id="KW-0732">Signal</keyword>
<organism evidence="2">
    <name type="scientific">Ixodes ricinus</name>
    <name type="common">Common tick</name>
    <name type="synonym">Acarus ricinus</name>
    <dbReference type="NCBI Taxonomy" id="34613"/>
    <lineage>
        <taxon>Eukaryota</taxon>
        <taxon>Metazoa</taxon>
        <taxon>Ecdysozoa</taxon>
        <taxon>Arthropoda</taxon>
        <taxon>Chelicerata</taxon>
        <taxon>Arachnida</taxon>
        <taxon>Acari</taxon>
        <taxon>Parasitiformes</taxon>
        <taxon>Ixodida</taxon>
        <taxon>Ixodoidea</taxon>
        <taxon>Ixodidae</taxon>
        <taxon>Ixodinae</taxon>
        <taxon>Ixodes</taxon>
    </lineage>
</organism>
<dbReference type="EMBL" id="GIFC01012261">
    <property type="protein sequence ID" value="MXU94344.1"/>
    <property type="molecule type" value="Transcribed_RNA"/>
</dbReference>